<reference evidence="5" key="1">
    <citation type="submission" date="2018-06" db="EMBL/GenBank/DDBJ databases">
        <authorList>
            <person name="Zhirakovskaya E."/>
        </authorList>
    </citation>
    <scope>NUCLEOTIDE SEQUENCE</scope>
</reference>
<gene>
    <name evidence="5" type="ORF">MNBD_PLANCTO02-284</name>
</gene>
<name>A0A3B1DST3_9ZZZZ</name>
<evidence type="ECO:0000256" key="2">
    <source>
        <dbReference type="ARBA" id="ARBA00022980"/>
    </source>
</evidence>
<dbReference type="Pfam" id="PF00281">
    <property type="entry name" value="Ribosomal_L5"/>
    <property type="match status" value="1"/>
</dbReference>
<evidence type="ECO:0000259" key="4">
    <source>
        <dbReference type="Pfam" id="PF00281"/>
    </source>
</evidence>
<sequence length="100" mass="11473">MSRLLEKYRNEVIPSLKKELGRDNAHAIPKLTKVIVSMGLGRASQDRKLIDMAQKDLSLLTGQWPQRTRARKSVAAFKLREGMEVGCRVTLRGKRMYEFV</sequence>
<evidence type="ECO:0000256" key="3">
    <source>
        <dbReference type="ARBA" id="ARBA00023274"/>
    </source>
</evidence>
<protein>
    <submittedName>
        <fullName evidence="5">LSU ribosomal protein L5p (L11e)</fullName>
    </submittedName>
</protein>
<feature type="domain" description="Large ribosomal subunit protein uL5 N-terminal" evidence="4">
    <location>
        <begin position="24"/>
        <end position="80"/>
    </location>
</feature>
<feature type="non-terminal residue" evidence="5">
    <location>
        <position position="100"/>
    </location>
</feature>
<dbReference type="GO" id="GO:1990904">
    <property type="term" value="C:ribonucleoprotein complex"/>
    <property type="evidence" value="ECO:0007669"/>
    <property type="project" value="UniProtKB-KW"/>
</dbReference>
<evidence type="ECO:0000313" key="5">
    <source>
        <dbReference type="EMBL" id="VAX41981.1"/>
    </source>
</evidence>
<keyword evidence="3" id="KW-0687">Ribonucleoprotein</keyword>
<keyword evidence="2 5" id="KW-0689">Ribosomal protein</keyword>
<proteinExistence type="inferred from homology"/>
<evidence type="ECO:0000256" key="1">
    <source>
        <dbReference type="ARBA" id="ARBA00008553"/>
    </source>
</evidence>
<dbReference type="SUPFAM" id="SSF55282">
    <property type="entry name" value="RL5-like"/>
    <property type="match status" value="1"/>
</dbReference>
<dbReference type="InterPro" id="IPR002132">
    <property type="entry name" value="Ribosomal_uL5"/>
</dbReference>
<dbReference type="Gene3D" id="3.30.1440.10">
    <property type="match status" value="1"/>
</dbReference>
<dbReference type="InterPro" id="IPR022803">
    <property type="entry name" value="Ribosomal_uL5_dom_sf"/>
</dbReference>
<organism evidence="5">
    <name type="scientific">hydrothermal vent metagenome</name>
    <dbReference type="NCBI Taxonomy" id="652676"/>
    <lineage>
        <taxon>unclassified sequences</taxon>
        <taxon>metagenomes</taxon>
        <taxon>ecological metagenomes</taxon>
    </lineage>
</organism>
<dbReference type="PANTHER" id="PTHR11994">
    <property type="entry name" value="60S RIBOSOMAL PROTEIN L11-RELATED"/>
    <property type="match status" value="1"/>
</dbReference>
<accession>A0A3B1DST3</accession>
<dbReference type="GO" id="GO:0005840">
    <property type="term" value="C:ribosome"/>
    <property type="evidence" value="ECO:0007669"/>
    <property type="project" value="UniProtKB-KW"/>
</dbReference>
<dbReference type="GO" id="GO:0006412">
    <property type="term" value="P:translation"/>
    <property type="evidence" value="ECO:0007669"/>
    <property type="project" value="InterPro"/>
</dbReference>
<dbReference type="GO" id="GO:0003735">
    <property type="term" value="F:structural constituent of ribosome"/>
    <property type="evidence" value="ECO:0007669"/>
    <property type="project" value="InterPro"/>
</dbReference>
<comment type="similarity">
    <text evidence="1">Belongs to the universal ribosomal protein uL5 family.</text>
</comment>
<dbReference type="InterPro" id="IPR031310">
    <property type="entry name" value="Ribosomal_uL5_N"/>
</dbReference>
<dbReference type="AlphaFoldDB" id="A0A3B1DST3"/>
<dbReference type="EMBL" id="UOGL01000604">
    <property type="protein sequence ID" value="VAX41981.1"/>
    <property type="molecule type" value="Genomic_DNA"/>
</dbReference>